<dbReference type="GO" id="GO:0005634">
    <property type="term" value="C:nucleus"/>
    <property type="evidence" value="ECO:0007669"/>
    <property type="project" value="UniProtKB-SubCell"/>
</dbReference>
<dbReference type="EMBL" id="OC903541">
    <property type="protein sequence ID" value="CAD7649761.1"/>
    <property type="molecule type" value="Genomic_DNA"/>
</dbReference>
<dbReference type="AlphaFoldDB" id="A0A7R9LZT4"/>
<protein>
    <submittedName>
        <fullName evidence="3">Uncharacterized protein</fullName>
    </submittedName>
</protein>
<dbReference type="PANTHER" id="PTHR13129:SF4">
    <property type="entry name" value="DDB1- AND CUL4-ASSOCIATED FACTOR 1"/>
    <property type="match status" value="1"/>
</dbReference>
<name>A0A7R9LZT4_9ACAR</name>
<feature type="non-terminal residue" evidence="3">
    <location>
        <position position="130"/>
    </location>
</feature>
<evidence type="ECO:0000313" key="3">
    <source>
        <dbReference type="EMBL" id="CAD7649761.1"/>
    </source>
</evidence>
<reference evidence="3" key="1">
    <citation type="submission" date="2020-11" db="EMBL/GenBank/DDBJ databases">
        <authorList>
            <person name="Tran Van P."/>
        </authorList>
    </citation>
    <scope>NUCLEOTIDE SEQUENCE</scope>
</reference>
<accession>A0A7R9LZT4</accession>
<dbReference type="Proteomes" id="UP000759131">
    <property type="component" value="Unassembled WGS sequence"/>
</dbReference>
<evidence type="ECO:0000313" key="4">
    <source>
        <dbReference type="Proteomes" id="UP000759131"/>
    </source>
</evidence>
<dbReference type="GO" id="GO:0080008">
    <property type="term" value="C:Cul4-RING E3 ubiquitin ligase complex"/>
    <property type="evidence" value="ECO:0007669"/>
    <property type="project" value="TreeGrafter"/>
</dbReference>
<dbReference type="GO" id="GO:0016567">
    <property type="term" value="P:protein ubiquitination"/>
    <property type="evidence" value="ECO:0007669"/>
    <property type="project" value="InterPro"/>
</dbReference>
<keyword evidence="2" id="KW-0539">Nucleus</keyword>
<dbReference type="OrthoDB" id="27563at2759"/>
<evidence type="ECO:0000256" key="2">
    <source>
        <dbReference type="ARBA" id="ARBA00023242"/>
    </source>
</evidence>
<dbReference type="InterPro" id="IPR033270">
    <property type="entry name" value="VPRBP/DCAF1"/>
</dbReference>
<dbReference type="EMBL" id="CAJPIZ010048966">
    <property type="protein sequence ID" value="CAG2122598.1"/>
    <property type="molecule type" value="Genomic_DNA"/>
</dbReference>
<gene>
    <name evidence="3" type="ORF">OSB1V03_LOCUS22544</name>
</gene>
<keyword evidence="4" id="KW-1185">Reference proteome</keyword>
<feature type="non-terminal residue" evidence="3">
    <location>
        <position position="1"/>
    </location>
</feature>
<proteinExistence type="predicted"/>
<evidence type="ECO:0000256" key="1">
    <source>
        <dbReference type="ARBA" id="ARBA00004123"/>
    </source>
</evidence>
<dbReference type="PANTHER" id="PTHR13129">
    <property type="entry name" value="VPRBP PROTEIN-RELATED"/>
    <property type="match status" value="1"/>
</dbReference>
<comment type="subcellular location">
    <subcellularLocation>
        <location evidence="1">Nucleus</location>
    </subcellularLocation>
</comment>
<organism evidence="3">
    <name type="scientific">Medioppia subpectinata</name>
    <dbReference type="NCBI Taxonomy" id="1979941"/>
    <lineage>
        <taxon>Eukaryota</taxon>
        <taxon>Metazoa</taxon>
        <taxon>Ecdysozoa</taxon>
        <taxon>Arthropoda</taxon>
        <taxon>Chelicerata</taxon>
        <taxon>Arachnida</taxon>
        <taxon>Acari</taxon>
        <taxon>Acariformes</taxon>
        <taxon>Sarcoptiformes</taxon>
        <taxon>Oribatida</taxon>
        <taxon>Brachypylina</taxon>
        <taxon>Oppioidea</taxon>
        <taxon>Oppiidae</taxon>
        <taxon>Medioppia</taxon>
    </lineage>
</organism>
<sequence>FLNAKGLEQLLQIYRPSVAATGVSICLYYLAYNEDAMEKICLLPKHILNDLVAYALWLLECSHDSSRCHATMFFSLSFSFRMILELFDSQDGLRKLLNVIFLLDIFSDETEYTEDELFTKRQNARHVCVA</sequence>